<dbReference type="RefSeq" id="NP_203480.1">
    <property type="nucleotide sequence ID" value="NC_003085.1"/>
</dbReference>
<protein>
    <submittedName>
        <fullName evidence="1">p66</fullName>
    </submittedName>
</protein>
<dbReference type="GeneID" id="921762"/>
<dbReference type="EMBL" id="AF396866">
    <property type="protein sequence ID" value="AAK94401.1"/>
    <property type="molecule type" value="Genomic_DNA"/>
</dbReference>
<reference evidence="1 2" key="1">
    <citation type="submission" date="2001-06" db="EMBL/GenBank/DDBJ databases">
        <title>Genome organization of temperate Myxococcus phage Mx8.</title>
        <authorList>
            <person name="Youderian P."/>
            <person name="Walthers D."/>
            <person name="Salmi D."/>
            <person name="Magrini V."/>
            <person name="Hartzell P.L."/>
        </authorList>
    </citation>
    <scope>NUCLEOTIDE SEQUENCE [LARGE SCALE GENOMIC DNA]</scope>
</reference>
<dbReference type="PROSITE" id="PS51257">
    <property type="entry name" value="PROKAR_LIPOPROTEIN"/>
    <property type="match status" value="1"/>
</dbReference>
<keyword evidence="2" id="KW-1185">Reference proteome</keyword>
<evidence type="ECO:0000313" key="1">
    <source>
        <dbReference type="EMBL" id="AAK94401.1"/>
    </source>
</evidence>
<accession>Q94MQ3</accession>
<dbReference type="Proteomes" id="UP000002093">
    <property type="component" value="Segment"/>
</dbReference>
<proteinExistence type="predicted"/>
<name>Q94MQ3_9CAUD</name>
<evidence type="ECO:0000313" key="2">
    <source>
        <dbReference type="Proteomes" id="UP000002093"/>
    </source>
</evidence>
<dbReference type="KEGG" id="vg:921762"/>
<sequence length="217" mass="21824">MRLAALLALVVALPAAAQVFPWAGGNSGGGGSCTLDGSTSAVATYFRATTTDGASSGFACDGQLASCLKLGPGTRNFLGTNAAGDILFGPSTGTGTMVRVFGTIVALDVNSVNFTASNVITYSSALDQGTSAFMRNTNPGKPLLVSDAEGLQLSTSTTLVACTAVLVGTLKPLGFAASSGTRTRLCFCTTDNAASPTYRWQNVVSAAVGTTDTECPP</sequence>
<organism evidence="1 2">
    <name type="scientific">Myxococcus phage Mx8</name>
    <dbReference type="NCBI Taxonomy" id="49964"/>
    <lineage>
        <taxon>Viruses</taxon>
        <taxon>Duplodnaviria</taxon>
        <taxon>Heunggongvirae</taxon>
        <taxon>Uroviricota</taxon>
        <taxon>Caudoviricetes</taxon>
        <taxon>Myxoctovirus</taxon>
        <taxon>Myxoctovirus Mx8</taxon>
    </lineage>
</organism>